<proteinExistence type="predicted"/>
<evidence type="ECO:0000313" key="2">
    <source>
        <dbReference type="Proteomes" id="UP000789702"/>
    </source>
</evidence>
<accession>A0ACA9QPU3</accession>
<keyword evidence="2" id="KW-1185">Reference proteome</keyword>
<name>A0ACA9QPU3_9GLOM</name>
<comment type="caution">
    <text evidence="1">The sequence shown here is derived from an EMBL/GenBank/DDBJ whole genome shotgun (WGS) entry which is preliminary data.</text>
</comment>
<organism evidence="1 2">
    <name type="scientific">Dentiscutata heterogama</name>
    <dbReference type="NCBI Taxonomy" id="1316150"/>
    <lineage>
        <taxon>Eukaryota</taxon>
        <taxon>Fungi</taxon>
        <taxon>Fungi incertae sedis</taxon>
        <taxon>Mucoromycota</taxon>
        <taxon>Glomeromycotina</taxon>
        <taxon>Glomeromycetes</taxon>
        <taxon>Diversisporales</taxon>
        <taxon>Gigasporaceae</taxon>
        <taxon>Dentiscutata</taxon>
    </lineage>
</organism>
<reference evidence="1" key="1">
    <citation type="submission" date="2021-06" db="EMBL/GenBank/DDBJ databases">
        <authorList>
            <person name="Kallberg Y."/>
            <person name="Tangrot J."/>
            <person name="Rosling A."/>
        </authorList>
    </citation>
    <scope>NUCLEOTIDE SEQUENCE</scope>
    <source>
        <strain evidence="1">IL203A</strain>
    </source>
</reference>
<dbReference type="Proteomes" id="UP000789702">
    <property type="component" value="Unassembled WGS sequence"/>
</dbReference>
<feature type="non-terminal residue" evidence="1">
    <location>
        <position position="55"/>
    </location>
</feature>
<feature type="non-terminal residue" evidence="1">
    <location>
        <position position="1"/>
    </location>
</feature>
<protein>
    <submittedName>
        <fullName evidence="1">12729_t:CDS:1</fullName>
    </submittedName>
</protein>
<dbReference type="EMBL" id="CAJVPU010050727">
    <property type="protein sequence ID" value="CAG8759951.1"/>
    <property type="molecule type" value="Genomic_DNA"/>
</dbReference>
<sequence length="55" mass="6058">KSNTEADLIVEDVKVFSSQESVNDTKEEVAQELEKMPSITAMVTSSKTLEDALKL</sequence>
<gene>
    <name evidence="1" type="ORF">DHETER_LOCUS15188</name>
</gene>
<evidence type="ECO:0000313" key="1">
    <source>
        <dbReference type="EMBL" id="CAG8759951.1"/>
    </source>
</evidence>